<feature type="transmembrane region" description="Helical" evidence="7">
    <location>
        <begin position="98"/>
        <end position="118"/>
    </location>
</feature>
<feature type="transmembrane region" description="Helical" evidence="7">
    <location>
        <begin position="72"/>
        <end position="92"/>
    </location>
</feature>
<gene>
    <name evidence="9" type="ORF">GLW07_08830</name>
</gene>
<dbReference type="AlphaFoldDB" id="A0A845EY66"/>
<evidence type="ECO:0000256" key="3">
    <source>
        <dbReference type="ARBA" id="ARBA00022475"/>
    </source>
</evidence>
<evidence type="ECO:0000256" key="4">
    <source>
        <dbReference type="ARBA" id="ARBA00022692"/>
    </source>
</evidence>
<proteinExistence type="predicted"/>
<dbReference type="InterPro" id="IPR011701">
    <property type="entry name" value="MFS"/>
</dbReference>
<protein>
    <submittedName>
        <fullName evidence="9">MFS transporter</fullName>
    </submittedName>
</protein>
<dbReference type="CDD" id="cd06173">
    <property type="entry name" value="MFS_MefA_like"/>
    <property type="match status" value="1"/>
</dbReference>
<evidence type="ECO:0000313" key="10">
    <source>
        <dbReference type="Proteomes" id="UP000447833"/>
    </source>
</evidence>
<evidence type="ECO:0000259" key="8">
    <source>
        <dbReference type="PROSITE" id="PS50850"/>
    </source>
</evidence>
<name>A0A845EY66_9BACL</name>
<dbReference type="Pfam" id="PF07690">
    <property type="entry name" value="MFS_1"/>
    <property type="match status" value="2"/>
</dbReference>
<dbReference type="PANTHER" id="PTHR23513:SF11">
    <property type="entry name" value="STAPHYLOFERRIN A TRANSPORTER"/>
    <property type="match status" value="1"/>
</dbReference>
<dbReference type="RefSeq" id="WP_160919049.1">
    <property type="nucleotide sequence ID" value="NZ_WMEY01000002.1"/>
</dbReference>
<dbReference type="EMBL" id="WMEY01000002">
    <property type="protein sequence ID" value="MYL63456.1"/>
    <property type="molecule type" value="Genomic_DNA"/>
</dbReference>
<keyword evidence="4 7" id="KW-0812">Transmembrane</keyword>
<sequence>MVFKKSFIMFFLADIVSGFGVGMSTIGANWYLLDKTGSATAVGVMLTLNVVAGFLVSPLTGIITDKFNRKNVIQGTFIVRAVLIGILTALFIKDGFSINYIYAFAIVNGIRWSIYMSASRSLIQELLTEKELSKGNSLIEISLQVGMFMAGAASGFIYKFIGFEAILFINALMFVCSYLFMIFVKYHSINLEHHEEGPFTSFTKGLQYLNTHKLTFLLGIVSIVPLISTMIYNVVLPGYVNDTLRADSVVFGFSDMSYGIGGLLSGFLAAPFAKKISENKAVGIIFILAIVTLLGLAANRILLFIYLGSFIIGLSNSSLRIIMNTILMEVVPKRLMGRTLSVWMGIALLFQALLASGLGLLIDTFSPSIGFVCMGGLMLIGLSLQIFVSKRFHKKVPKINYEVV</sequence>
<keyword evidence="5 7" id="KW-1133">Transmembrane helix</keyword>
<feature type="transmembrane region" description="Helical" evidence="7">
    <location>
        <begin position="214"/>
        <end position="236"/>
    </location>
</feature>
<evidence type="ECO:0000313" key="9">
    <source>
        <dbReference type="EMBL" id="MYL63456.1"/>
    </source>
</evidence>
<keyword evidence="6 7" id="KW-0472">Membrane</keyword>
<feature type="transmembrane region" description="Helical" evidence="7">
    <location>
        <begin position="39"/>
        <end position="60"/>
    </location>
</feature>
<dbReference type="GO" id="GO:0022857">
    <property type="term" value="F:transmembrane transporter activity"/>
    <property type="evidence" value="ECO:0007669"/>
    <property type="project" value="InterPro"/>
</dbReference>
<dbReference type="SUPFAM" id="SSF103473">
    <property type="entry name" value="MFS general substrate transporter"/>
    <property type="match status" value="1"/>
</dbReference>
<dbReference type="InterPro" id="IPR036259">
    <property type="entry name" value="MFS_trans_sf"/>
</dbReference>
<feature type="transmembrane region" description="Helical" evidence="7">
    <location>
        <begin position="256"/>
        <end position="273"/>
    </location>
</feature>
<dbReference type="GO" id="GO:0005886">
    <property type="term" value="C:plasma membrane"/>
    <property type="evidence" value="ECO:0007669"/>
    <property type="project" value="UniProtKB-SubCell"/>
</dbReference>
<feature type="transmembrane region" description="Helical" evidence="7">
    <location>
        <begin position="138"/>
        <end position="159"/>
    </location>
</feature>
<comment type="caution">
    <text evidence="9">The sequence shown here is derived from an EMBL/GenBank/DDBJ whole genome shotgun (WGS) entry which is preliminary data.</text>
</comment>
<organism evidence="9 10">
    <name type="scientific">Guptibacillus hwajinpoensis</name>
    <dbReference type="NCBI Taxonomy" id="208199"/>
    <lineage>
        <taxon>Bacteria</taxon>
        <taxon>Bacillati</taxon>
        <taxon>Bacillota</taxon>
        <taxon>Bacilli</taxon>
        <taxon>Bacillales</taxon>
        <taxon>Guptibacillaceae</taxon>
        <taxon>Guptibacillus</taxon>
    </lineage>
</organism>
<evidence type="ECO:0000256" key="7">
    <source>
        <dbReference type="SAM" id="Phobius"/>
    </source>
</evidence>
<dbReference type="Proteomes" id="UP000447833">
    <property type="component" value="Unassembled WGS sequence"/>
</dbReference>
<reference evidence="9 10" key="1">
    <citation type="submission" date="2019-11" db="EMBL/GenBank/DDBJ databases">
        <title>Genome sequences of 17 halophilic strains isolated from different environments.</title>
        <authorList>
            <person name="Furrow R.E."/>
        </authorList>
    </citation>
    <scope>NUCLEOTIDE SEQUENCE [LARGE SCALE GENOMIC DNA]</scope>
    <source>
        <strain evidence="9 10">22506_14_FS</strain>
    </source>
</reference>
<accession>A0A845EY66</accession>
<feature type="transmembrane region" description="Helical" evidence="7">
    <location>
        <begin position="304"/>
        <end position="328"/>
    </location>
</feature>
<evidence type="ECO:0000256" key="1">
    <source>
        <dbReference type="ARBA" id="ARBA00004651"/>
    </source>
</evidence>
<evidence type="ECO:0000256" key="6">
    <source>
        <dbReference type="ARBA" id="ARBA00023136"/>
    </source>
</evidence>
<evidence type="ECO:0000256" key="2">
    <source>
        <dbReference type="ARBA" id="ARBA00022448"/>
    </source>
</evidence>
<feature type="transmembrane region" description="Helical" evidence="7">
    <location>
        <begin position="280"/>
        <end position="298"/>
    </location>
</feature>
<feature type="transmembrane region" description="Helical" evidence="7">
    <location>
        <begin position="368"/>
        <end position="388"/>
    </location>
</feature>
<feature type="transmembrane region" description="Helical" evidence="7">
    <location>
        <begin position="165"/>
        <end position="184"/>
    </location>
</feature>
<comment type="subcellular location">
    <subcellularLocation>
        <location evidence="1">Cell membrane</location>
        <topology evidence="1">Multi-pass membrane protein</topology>
    </subcellularLocation>
</comment>
<feature type="domain" description="Major facilitator superfamily (MFS) profile" evidence="8">
    <location>
        <begin position="6"/>
        <end position="393"/>
    </location>
</feature>
<feature type="transmembrane region" description="Helical" evidence="7">
    <location>
        <begin position="340"/>
        <end position="362"/>
    </location>
</feature>
<dbReference type="PROSITE" id="PS50850">
    <property type="entry name" value="MFS"/>
    <property type="match status" value="1"/>
</dbReference>
<feature type="transmembrane region" description="Helical" evidence="7">
    <location>
        <begin position="7"/>
        <end position="33"/>
    </location>
</feature>
<dbReference type="PANTHER" id="PTHR23513">
    <property type="entry name" value="INTEGRAL MEMBRANE EFFLUX PROTEIN-RELATED"/>
    <property type="match status" value="1"/>
</dbReference>
<evidence type="ECO:0000256" key="5">
    <source>
        <dbReference type="ARBA" id="ARBA00022989"/>
    </source>
</evidence>
<keyword evidence="2" id="KW-0813">Transport</keyword>
<dbReference type="Gene3D" id="1.20.1250.20">
    <property type="entry name" value="MFS general substrate transporter like domains"/>
    <property type="match status" value="1"/>
</dbReference>
<keyword evidence="3" id="KW-1003">Cell membrane</keyword>
<dbReference type="InterPro" id="IPR020846">
    <property type="entry name" value="MFS_dom"/>
</dbReference>